<dbReference type="GO" id="GO:0005737">
    <property type="term" value="C:cytoplasm"/>
    <property type="evidence" value="ECO:0007669"/>
    <property type="project" value="UniProtKB-SubCell"/>
</dbReference>
<dbReference type="NCBIfam" id="TIGR00064">
    <property type="entry name" value="ftsY"/>
    <property type="match status" value="1"/>
</dbReference>
<dbReference type="SMART" id="SM00963">
    <property type="entry name" value="SRP54_N"/>
    <property type="match status" value="1"/>
</dbReference>
<comment type="similarity">
    <text evidence="9">Belongs to the GTP-binding SRP family. FtsY subfamily.</text>
</comment>
<evidence type="ECO:0000313" key="11">
    <source>
        <dbReference type="EMBL" id="MBJ7593432.1"/>
    </source>
</evidence>
<dbReference type="AlphaFoldDB" id="A0A934JXP2"/>
<gene>
    <name evidence="9 11" type="primary">ftsY</name>
    <name evidence="11" type="ORF">JF886_01000</name>
</gene>
<dbReference type="FunFam" id="3.40.50.300:FF:000053">
    <property type="entry name" value="Signal recognition particle receptor FtsY"/>
    <property type="match status" value="1"/>
</dbReference>
<feature type="binding site" evidence="9">
    <location>
        <begin position="184"/>
        <end position="188"/>
    </location>
    <ligand>
        <name>GTP</name>
        <dbReference type="ChEBI" id="CHEBI:37565"/>
    </ligand>
</feature>
<dbReference type="SUPFAM" id="SSF47364">
    <property type="entry name" value="Domain of the SRP/SRP receptor G-proteins"/>
    <property type="match status" value="1"/>
</dbReference>
<keyword evidence="1 9" id="KW-1003">Cell membrane</keyword>
<dbReference type="InterPro" id="IPR004390">
    <property type="entry name" value="SR_rcpt_FtsY"/>
</dbReference>
<dbReference type="InterPro" id="IPR013822">
    <property type="entry name" value="Signal_recog_particl_SRP54_hlx"/>
</dbReference>
<dbReference type="EC" id="3.6.5.4" evidence="9"/>
<dbReference type="InterPro" id="IPR000897">
    <property type="entry name" value="SRP54_GTPase_dom"/>
</dbReference>
<dbReference type="InterPro" id="IPR003593">
    <property type="entry name" value="AAA+_ATPase"/>
</dbReference>
<keyword evidence="6 9" id="KW-0472">Membrane</keyword>
<dbReference type="Pfam" id="PF00448">
    <property type="entry name" value="SRP54"/>
    <property type="match status" value="1"/>
</dbReference>
<evidence type="ECO:0000256" key="8">
    <source>
        <dbReference type="ARBA" id="ARBA00048027"/>
    </source>
</evidence>
<comment type="caution">
    <text evidence="11">The sequence shown here is derived from an EMBL/GenBank/DDBJ whole genome shotgun (WGS) entry which is preliminary data.</text>
</comment>
<keyword evidence="3 9" id="KW-0547">Nucleotide-binding</keyword>
<dbReference type="InterPro" id="IPR036225">
    <property type="entry name" value="SRP/SRP_N"/>
</dbReference>
<keyword evidence="4 9" id="KW-0378">Hydrolase</keyword>
<dbReference type="GO" id="GO:0005047">
    <property type="term" value="F:signal recognition particle binding"/>
    <property type="evidence" value="ECO:0007669"/>
    <property type="project" value="TreeGrafter"/>
</dbReference>
<dbReference type="PANTHER" id="PTHR43134">
    <property type="entry name" value="SIGNAL RECOGNITION PARTICLE RECEPTOR SUBUNIT ALPHA"/>
    <property type="match status" value="1"/>
</dbReference>
<comment type="function">
    <text evidence="9">Involved in targeting and insertion of nascent membrane proteins into the cytoplasmic membrane. Acts as a receptor for the complex formed by the signal recognition particle (SRP) and the ribosome-nascent chain (RNC).</text>
</comment>
<evidence type="ECO:0000256" key="6">
    <source>
        <dbReference type="ARBA" id="ARBA00023136"/>
    </source>
</evidence>
<feature type="domain" description="SRP54-type proteins GTP-binding" evidence="10">
    <location>
        <begin position="269"/>
        <end position="282"/>
    </location>
</feature>
<dbReference type="HAMAP" id="MF_00920">
    <property type="entry name" value="FtsY"/>
    <property type="match status" value="1"/>
</dbReference>
<keyword evidence="7 9" id="KW-0675">Receptor</keyword>
<comment type="catalytic activity">
    <reaction evidence="8 9">
        <text>GTP + H2O = GDP + phosphate + H(+)</text>
        <dbReference type="Rhea" id="RHEA:19669"/>
        <dbReference type="ChEBI" id="CHEBI:15377"/>
        <dbReference type="ChEBI" id="CHEBI:15378"/>
        <dbReference type="ChEBI" id="CHEBI:37565"/>
        <dbReference type="ChEBI" id="CHEBI:43474"/>
        <dbReference type="ChEBI" id="CHEBI:58189"/>
        <dbReference type="EC" id="3.6.5.4"/>
    </reaction>
</comment>
<dbReference type="InterPro" id="IPR027417">
    <property type="entry name" value="P-loop_NTPase"/>
</dbReference>
<feature type="binding site" evidence="9">
    <location>
        <begin position="102"/>
        <end position="109"/>
    </location>
    <ligand>
        <name>GTP</name>
        <dbReference type="ChEBI" id="CHEBI:37565"/>
    </ligand>
</feature>
<dbReference type="InterPro" id="IPR042101">
    <property type="entry name" value="SRP54_N_sf"/>
</dbReference>
<keyword evidence="5 9" id="KW-0342">GTP-binding</keyword>
<comment type="subcellular location">
    <subcellularLocation>
        <location evidence="9">Cell membrane</location>
        <topology evidence="9">Peripheral membrane protein</topology>
        <orientation evidence="9">Cytoplasmic side</orientation>
    </subcellularLocation>
    <subcellularLocation>
        <location evidence="9">Cytoplasm</location>
    </subcellularLocation>
</comment>
<dbReference type="Pfam" id="PF02881">
    <property type="entry name" value="SRP54_N"/>
    <property type="match status" value="1"/>
</dbReference>
<evidence type="ECO:0000256" key="7">
    <source>
        <dbReference type="ARBA" id="ARBA00023170"/>
    </source>
</evidence>
<dbReference type="GO" id="GO:0006614">
    <property type="term" value="P:SRP-dependent cotranslational protein targeting to membrane"/>
    <property type="evidence" value="ECO:0007669"/>
    <property type="project" value="InterPro"/>
</dbReference>
<dbReference type="SMART" id="SM00382">
    <property type="entry name" value="AAA"/>
    <property type="match status" value="1"/>
</dbReference>
<dbReference type="SUPFAM" id="SSF52540">
    <property type="entry name" value="P-loop containing nucleoside triphosphate hydrolases"/>
    <property type="match status" value="1"/>
</dbReference>
<dbReference type="SMART" id="SM00962">
    <property type="entry name" value="SRP54"/>
    <property type="match status" value="1"/>
</dbReference>
<dbReference type="PANTHER" id="PTHR43134:SF1">
    <property type="entry name" value="SIGNAL RECOGNITION PARTICLE RECEPTOR SUBUNIT ALPHA"/>
    <property type="match status" value="1"/>
</dbReference>
<reference evidence="11 12" key="1">
    <citation type="submission" date="2020-10" db="EMBL/GenBank/DDBJ databases">
        <title>Ca. Dormibacterota MAGs.</title>
        <authorList>
            <person name="Montgomery K."/>
        </authorList>
    </citation>
    <scope>NUCLEOTIDE SEQUENCE [LARGE SCALE GENOMIC DNA]</scope>
    <source>
        <strain evidence="11">SC8812_S17_18</strain>
    </source>
</reference>
<name>A0A934JXP2_9BACT</name>
<dbReference type="GO" id="GO:0005886">
    <property type="term" value="C:plasma membrane"/>
    <property type="evidence" value="ECO:0007669"/>
    <property type="project" value="UniProtKB-SubCell"/>
</dbReference>
<comment type="subunit">
    <text evidence="9">Part of the signal recognition particle protein translocation system, which is composed of SRP and FtsY.</text>
</comment>
<dbReference type="Gene3D" id="3.40.50.300">
    <property type="entry name" value="P-loop containing nucleotide triphosphate hydrolases"/>
    <property type="match status" value="1"/>
</dbReference>
<evidence type="ECO:0000256" key="4">
    <source>
        <dbReference type="ARBA" id="ARBA00022801"/>
    </source>
</evidence>
<evidence type="ECO:0000256" key="9">
    <source>
        <dbReference type="HAMAP-Rule" id="MF_00920"/>
    </source>
</evidence>
<accession>A0A934JXP2</accession>
<evidence type="ECO:0000313" key="12">
    <source>
        <dbReference type="Proteomes" id="UP000606991"/>
    </source>
</evidence>
<dbReference type="GO" id="GO:0005525">
    <property type="term" value="F:GTP binding"/>
    <property type="evidence" value="ECO:0007669"/>
    <property type="project" value="UniProtKB-UniRule"/>
</dbReference>
<dbReference type="Proteomes" id="UP000606991">
    <property type="component" value="Unassembled WGS sequence"/>
</dbReference>
<evidence type="ECO:0000256" key="3">
    <source>
        <dbReference type="ARBA" id="ARBA00022741"/>
    </source>
</evidence>
<protein>
    <recommendedName>
        <fullName evidence="9">Signal recognition particle receptor FtsY</fullName>
        <shortName evidence="9">SRP receptor</shortName>
        <ecNumber evidence="9">3.6.5.4</ecNumber>
    </recommendedName>
</protein>
<feature type="binding site" evidence="9">
    <location>
        <begin position="248"/>
        <end position="251"/>
    </location>
    <ligand>
        <name>GTP</name>
        <dbReference type="ChEBI" id="CHEBI:37565"/>
    </ligand>
</feature>
<evidence type="ECO:0000256" key="1">
    <source>
        <dbReference type="ARBA" id="ARBA00022475"/>
    </source>
</evidence>
<organism evidence="11 12">
    <name type="scientific">Candidatus Aeolococcus gillhamiae</name>
    <dbReference type="NCBI Taxonomy" id="3127015"/>
    <lineage>
        <taxon>Bacteria</taxon>
        <taxon>Bacillati</taxon>
        <taxon>Candidatus Dormiibacterota</taxon>
        <taxon>Candidatus Dormibacteria</taxon>
        <taxon>Candidatus Aeolococcales</taxon>
        <taxon>Candidatus Aeolococcaceae</taxon>
        <taxon>Candidatus Aeolococcus</taxon>
    </lineage>
</organism>
<evidence type="ECO:0000256" key="5">
    <source>
        <dbReference type="ARBA" id="ARBA00023134"/>
    </source>
</evidence>
<dbReference type="GO" id="GO:0003924">
    <property type="term" value="F:GTPase activity"/>
    <property type="evidence" value="ECO:0007669"/>
    <property type="project" value="UniProtKB-UniRule"/>
</dbReference>
<dbReference type="Gene3D" id="1.20.120.140">
    <property type="entry name" value="Signal recognition particle SRP54, nucleotide-binding domain"/>
    <property type="match status" value="1"/>
</dbReference>
<dbReference type="EMBL" id="JAEKNS010000016">
    <property type="protein sequence ID" value="MBJ7593432.1"/>
    <property type="molecule type" value="Genomic_DNA"/>
</dbReference>
<evidence type="ECO:0000256" key="2">
    <source>
        <dbReference type="ARBA" id="ARBA00022490"/>
    </source>
</evidence>
<proteinExistence type="inferred from homology"/>
<keyword evidence="2 9" id="KW-0963">Cytoplasm</keyword>
<dbReference type="PROSITE" id="PS00300">
    <property type="entry name" value="SRP54"/>
    <property type="match status" value="1"/>
</dbReference>
<sequence>MSRRMDRASLAFSEQVRDAVLLRRDLDDAFYDDLLEILIGADAGMGVAEQLVTSLRERVRLERIATAEEALNALKAEMLTLLEARDRRLNLDARPSVLVVVGVNGSGKTTTLGKLGHRLSAEGMTALVAAADTFRAAAIDQMRVWADRSGIDVVAHRPGADPGAVVYDAIQAALARRIDVVLVDTAGRLHTKSNLMAELEKVRRVIERAIPDAPQETLLVIEAPTGMNAIAQARAFHEAMQLTGIVLTKLDGTSRGGTVLAIEAELDVPVKLVGLGEGIDDLNVFDPAAYLDALFAGVLELPAG</sequence>
<evidence type="ECO:0000259" key="10">
    <source>
        <dbReference type="PROSITE" id="PS00300"/>
    </source>
</evidence>